<protein>
    <submittedName>
        <fullName evidence="1">Methionine biosynthesis protein MetW</fullName>
    </submittedName>
</protein>
<evidence type="ECO:0000313" key="2">
    <source>
        <dbReference type="Proteomes" id="UP000254101"/>
    </source>
</evidence>
<dbReference type="CDD" id="cd02440">
    <property type="entry name" value="AdoMet_MTases"/>
    <property type="match status" value="1"/>
</dbReference>
<name>A0A395LLE9_9SPHN</name>
<proteinExistence type="predicted"/>
<dbReference type="OrthoDB" id="9792690at2"/>
<dbReference type="AlphaFoldDB" id="A0A395LLE9"/>
<evidence type="ECO:0000313" key="1">
    <source>
        <dbReference type="EMBL" id="RDS77217.1"/>
    </source>
</evidence>
<accession>A0A395LLE9</accession>
<dbReference type="EMBL" id="QRBB01000001">
    <property type="protein sequence ID" value="RDS77217.1"/>
    <property type="molecule type" value="Genomic_DNA"/>
</dbReference>
<keyword evidence="2" id="KW-1185">Reference proteome</keyword>
<sequence length="200" mass="21577">MSKLPDLRPDLAAIAGTIPDGSRVLDIGCGEGALLAALAGHKNVDARGLEIDPERVAACVSRGLSVVQGDAEADLVHYPDDAFDYAILGQTIQMVDRPADVLDELLRVGRAAFVSFPNFAHWRMRVALGLGGRMPVTPALPESWHATGNIRNLTVVDFKELVGNRGARIERAWYFGKGREIGEFGANLRAEFALFLIGRG</sequence>
<gene>
    <name evidence="1" type="primary">metW</name>
    <name evidence="1" type="ORF">DL238_06040</name>
</gene>
<dbReference type="Pfam" id="PF07021">
    <property type="entry name" value="MetW"/>
    <property type="match status" value="1"/>
</dbReference>
<comment type="caution">
    <text evidence="1">The sequence shown here is derived from an EMBL/GenBank/DDBJ whole genome shotgun (WGS) entry which is preliminary data.</text>
</comment>
<dbReference type="InterPro" id="IPR029063">
    <property type="entry name" value="SAM-dependent_MTases_sf"/>
</dbReference>
<organism evidence="1 2">
    <name type="scientific">Alteriqipengyuania lutimaris</name>
    <dbReference type="NCBI Taxonomy" id="1538146"/>
    <lineage>
        <taxon>Bacteria</taxon>
        <taxon>Pseudomonadati</taxon>
        <taxon>Pseudomonadota</taxon>
        <taxon>Alphaproteobacteria</taxon>
        <taxon>Sphingomonadales</taxon>
        <taxon>Erythrobacteraceae</taxon>
        <taxon>Alteriqipengyuania</taxon>
    </lineage>
</organism>
<dbReference type="NCBIfam" id="TIGR02081">
    <property type="entry name" value="metW"/>
    <property type="match status" value="1"/>
</dbReference>
<reference evidence="1 2" key="1">
    <citation type="submission" date="2018-07" db="EMBL/GenBank/DDBJ databases">
        <title>Erythrobacter nanhaiensis sp. nov., a novel member of the genus Erythrobacter isolated from the South China Sea.</title>
        <authorList>
            <person name="Chen X."/>
            <person name="Liu J."/>
        </authorList>
    </citation>
    <scope>NUCLEOTIDE SEQUENCE [LARGE SCALE GENOMIC DNA]</scope>
    <source>
        <strain evidence="1 2">S-5</strain>
    </source>
</reference>
<dbReference type="InterPro" id="IPR010743">
    <property type="entry name" value="Methionine_synth_MetW"/>
</dbReference>
<dbReference type="SUPFAM" id="SSF53335">
    <property type="entry name" value="S-adenosyl-L-methionine-dependent methyltransferases"/>
    <property type="match status" value="1"/>
</dbReference>
<dbReference type="Proteomes" id="UP000254101">
    <property type="component" value="Unassembled WGS sequence"/>
</dbReference>
<dbReference type="RefSeq" id="WP_115491438.1">
    <property type="nucleotide sequence ID" value="NZ_JACHWW010000001.1"/>
</dbReference>
<dbReference type="Gene3D" id="3.40.50.150">
    <property type="entry name" value="Vaccinia Virus protein VP39"/>
    <property type="match status" value="1"/>
</dbReference>